<keyword evidence="1" id="KW-0677">Repeat</keyword>
<evidence type="ECO:0000256" key="1">
    <source>
        <dbReference type="ARBA" id="ARBA00022737"/>
    </source>
</evidence>
<comment type="caution">
    <text evidence="3">The sequence shown here is derived from an EMBL/GenBank/DDBJ whole genome shotgun (WGS) entry which is preliminary data.</text>
</comment>
<proteinExistence type="predicted"/>
<organism evidence="3 4">
    <name type="scientific">Brassica carinata</name>
    <name type="common">Ethiopian mustard</name>
    <name type="synonym">Abyssinian cabbage</name>
    <dbReference type="NCBI Taxonomy" id="52824"/>
    <lineage>
        <taxon>Eukaryota</taxon>
        <taxon>Viridiplantae</taxon>
        <taxon>Streptophyta</taxon>
        <taxon>Embryophyta</taxon>
        <taxon>Tracheophyta</taxon>
        <taxon>Spermatophyta</taxon>
        <taxon>Magnoliopsida</taxon>
        <taxon>eudicotyledons</taxon>
        <taxon>Gunneridae</taxon>
        <taxon>Pentapetalae</taxon>
        <taxon>rosids</taxon>
        <taxon>malvids</taxon>
        <taxon>Brassicales</taxon>
        <taxon>Brassicaceae</taxon>
        <taxon>Brassiceae</taxon>
        <taxon>Brassica</taxon>
    </lineage>
</organism>
<feature type="domain" description="DC1" evidence="2">
    <location>
        <begin position="99"/>
        <end position="149"/>
    </location>
</feature>
<dbReference type="AlphaFoldDB" id="A0A8X7P6U8"/>
<accession>A0A8X7P6U8</accession>
<dbReference type="Pfam" id="PF03107">
    <property type="entry name" value="C1_2"/>
    <property type="match status" value="4"/>
</dbReference>
<evidence type="ECO:0000313" key="3">
    <source>
        <dbReference type="EMBL" id="KAG2244389.1"/>
    </source>
</evidence>
<dbReference type="SUPFAM" id="SSF57889">
    <property type="entry name" value="Cysteine-rich domain"/>
    <property type="match status" value="2"/>
</dbReference>
<feature type="domain" description="DC1" evidence="2">
    <location>
        <begin position="45"/>
        <end position="90"/>
    </location>
</feature>
<reference evidence="3 4" key="1">
    <citation type="submission" date="2020-02" db="EMBL/GenBank/DDBJ databases">
        <authorList>
            <person name="Ma Q."/>
            <person name="Huang Y."/>
            <person name="Song X."/>
            <person name="Pei D."/>
        </authorList>
    </citation>
    <scope>NUCLEOTIDE SEQUENCE [LARGE SCALE GENOMIC DNA]</scope>
    <source>
        <strain evidence="3">Sxm20200214</strain>
        <tissue evidence="3">Leaf</tissue>
    </source>
</reference>
<name>A0A8X7P6U8_BRACI</name>
<feature type="domain" description="DC1" evidence="2">
    <location>
        <begin position="159"/>
        <end position="202"/>
    </location>
</feature>
<evidence type="ECO:0000259" key="2">
    <source>
        <dbReference type="Pfam" id="PF03107"/>
    </source>
</evidence>
<dbReference type="OrthoDB" id="938199at2759"/>
<dbReference type="InterPro" id="IPR004146">
    <property type="entry name" value="DC1"/>
</dbReference>
<dbReference type="Proteomes" id="UP000886595">
    <property type="component" value="Unassembled WGS sequence"/>
</dbReference>
<keyword evidence="4" id="KW-1185">Reference proteome</keyword>
<dbReference type="PANTHER" id="PTHR32410:SF211">
    <property type="entry name" value="CYSTEINE_HISTIDINE-RICH C1 DOMAIN FAMILY PROTEIN"/>
    <property type="match status" value="1"/>
</dbReference>
<dbReference type="PANTHER" id="PTHR32410">
    <property type="entry name" value="CYSTEINE/HISTIDINE-RICH C1 DOMAIN FAMILY PROTEIN"/>
    <property type="match status" value="1"/>
</dbReference>
<sequence>MDAVELPSHRHPLNLRELVSGAGGERRVCGLCGKEGILVRGYCQEHVLKLQSDDNDMARDVVCSGCSFPIASDPFYTCQDCNFLLHFTCANLSMTIHIPLHVHPLSLRHESDVPSGISRCGACGLHFNGFRYRCMHCNDEYNVELDVKCSSVSEPFEYPLHPHPLFINPGTGTSCCSLCNHPPLNYFLSCIQCDFMLCFACATSPDKIKYKYDEHLLHHTIGDVEDVTTITNPYWCDICEKKIEQHKHHYKCSDCGPVLHAECALGSFRNMRPGFRFITKHGHEFEISTLDHVL</sequence>
<evidence type="ECO:0000313" key="4">
    <source>
        <dbReference type="Proteomes" id="UP000886595"/>
    </source>
</evidence>
<feature type="domain" description="DC1" evidence="2">
    <location>
        <begin position="215"/>
        <end position="264"/>
    </location>
</feature>
<dbReference type="EMBL" id="JAAMPC010000086">
    <property type="protein sequence ID" value="KAG2244389.1"/>
    <property type="molecule type" value="Genomic_DNA"/>
</dbReference>
<dbReference type="InterPro" id="IPR053192">
    <property type="entry name" value="Vacuole_Formation_Reg"/>
</dbReference>
<dbReference type="InterPro" id="IPR046349">
    <property type="entry name" value="C1-like_sf"/>
</dbReference>
<dbReference type="Gene3D" id="3.30.60.20">
    <property type="match status" value="1"/>
</dbReference>
<protein>
    <recommendedName>
        <fullName evidence="2">DC1 domain-containing protein</fullName>
    </recommendedName>
</protein>
<gene>
    <name evidence="3" type="ORF">Bca52824_093762</name>
</gene>